<reference evidence="2 3" key="1">
    <citation type="submission" date="2017-11" db="EMBL/GenBank/DDBJ databases">
        <title>Bradyrhizobium forestalis sp. nov., an efficient nitrogen-fixing bacterium isolated from nodules of forest legume species in the Amazon.</title>
        <authorList>
            <person name="Costa E.M."/>
            <person name="Guimaraes A."/>
            <person name="Carvalho T.S."/>
            <person name="Rodrigues T.L."/>
            <person name="Ribeiro P.R.A."/>
            <person name="Lebbe L."/>
            <person name="Willems A."/>
            <person name="Moreira F.M.S."/>
        </authorList>
    </citation>
    <scope>NUCLEOTIDE SEQUENCE [LARGE SCALE GENOMIC DNA]</scope>
    <source>
        <strain evidence="2 3">INPA54B</strain>
    </source>
</reference>
<keyword evidence="1" id="KW-0812">Transmembrane</keyword>
<dbReference type="AlphaFoldDB" id="A0A2M8RFY8"/>
<proteinExistence type="predicted"/>
<evidence type="ECO:0000256" key="1">
    <source>
        <dbReference type="SAM" id="Phobius"/>
    </source>
</evidence>
<dbReference type="RefSeq" id="WP_100230693.1">
    <property type="nucleotide sequence ID" value="NZ_PGVG01000002.1"/>
</dbReference>
<comment type="caution">
    <text evidence="2">The sequence shown here is derived from an EMBL/GenBank/DDBJ whole genome shotgun (WGS) entry which is preliminary data.</text>
</comment>
<feature type="transmembrane region" description="Helical" evidence="1">
    <location>
        <begin position="22"/>
        <end position="52"/>
    </location>
</feature>
<gene>
    <name evidence="2" type="ORF">CVM73_04040</name>
</gene>
<evidence type="ECO:0000313" key="2">
    <source>
        <dbReference type="EMBL" id="PJG56722.1"/>
    </source>
</evidence>
<dbReference type="OrthoDB" id="8447539at2"/>
<accession>A0A2M8RFY8</accession>
<keyword evidence="1" id="KW-0472">Membrane</keyword>
<protein>
    <submittedName>
        <fullName evidence="2">Uncharacterized protein</fullName>
    </submittedName>
</protein>
<feature type="transmembrane region" description="Helical" evidence="1">
    <location>
        <begin position="64"/>
        <end position="85"/>
    </location>
</feature>
<feature type="transmembrane region" description="Helical" evidence="1">
    <location>
        <begin position="91"/>
        <end position="113"/>
    </location>
</feature>
<feature type="transmembrane region" description="Helical" evidence="1">
    <location>
        <begin position="125"/>
        <end position="147"/>
    </location>
</feature>
<keyword evidence="3" id="KW-1185">Reference proteome</keyword>
<dbReference type="Proteomes" id="UP000231194">
    <property type="component" value="Unassembled WGS sequence"/>
</dbReference>
<organism evidence="2 3">
    <name type="scientific">Bradyrhizobium forestalis</name>
    <dbReference type="NCBI Taxonomy" id="1419263"/>
    <lineage>
        <taxon>Bacteria</taxon>
        <taxon>Pseudomonadati</taxon>
        <taxon>Pseudomonadota</taxon>
        <taxon>Alphaproteobacteria</taxon>
        <taxon>Hyphomicrobiales</taxon>
        <taxon>Nitrobacteraceae</taxon>
        <taxon>Bradyrhizobium</taxon>
    </lineage>
</organism>
<sequence>MALSILPSHTDGFRLHPVAPRLAPMFCFVLLTVSCALASLAFACATPFAAFAVAAAAMLSLRPALLVVTGAWLVNQAIGFGVLHYPIDGSTIAWGFVIGAAALLSTVAASVVLRKLPQGRTPMMLAVPLVVAYAAYEIALLAATPFLGGEGAFTAAVVTRIGLTSAAWLAGLVAACEIVRLVDPFGLRHLAVSPPVNPIA</sequence>
<name>A0A2M8RFY8_9BRAD</name>
<dbReference type="EMBL" id="PGVG01000002">
    <property type="protein sequence ID" value="PJG56722.1"/>
    <property type="molecule type" value="Genomic_DNA"/>
</dbReference>
<keyword evidence="1" id="KW-1133">Transmembrane helix</keyword>
<evidence type="ECO:0000313" key="3">
    <source>
        <dbReference type="Proteomes" id="UP000231194"/>
    </source>
</evidence>
<feature type="transmembrane region" description="Helical" evidence="1">
    <location>
        <begin position="153"/>
        <end position="179"/>
    </location>
</feature>